<gene>
    <name evidence="2" type="ORF">TUBRATIS_003350</name>
</gene>
<proteinExistence type="predicted"/>
<organism evidence="2 3">
    <name type="scientific">Tubulinosema ratisbonensis</name>
    <dbReference type="NCBI Taxonomy" id="291195"/>
    <lineage>
        <taxon>Eukaryota</taxon>
        <taxon>Fungi</taxon>
        <taxon>Fungi incertae sedis</taxon>
        <taxon>Microsporidia</taxon>
        <taxon>Tubulinosematoidea</taxon>
        <taxon>Tubulinosematidae</taxon>
        <taxon>Tubulinosema</taxon>
    </lineage>
</organism>
<evidence type="ECO:0000256" key="1">
    <source>
        <dbReference type="SAM" id="MobiDB-lite"/>
    </source>
</evidence>
<dbReference type="VEuPathDB" id="MicrosporidiaDB:TUBRATIS_003350"/>
<protein>
    <submittedName>
        <fullName evidence="2">Uncharacterized protein</fullName>
    </submittedName>
</protein>
<feature type="region of interest" description="Disordered" evidence="1">
    <location>
        <begin position="321"/>
        <end position="340"/>
    </location>
</feature>
<comment type="caution">
    <text evidence="2">The sequence shown here is derived from an EMBL/GenBank/DDBJ whole genome shotgun (WGS) entry which is preliminary data.</text>
</comment>
<keyword evidence="3" id="KW-1185">Reference proteome</keyword>
<dbReference type="Proteomes" id="UP000282876">
    <property type="component" value="Unassembled WGS sequence"/>
</dbReference>
<evidence type="ECO:0000313" key="3">
    <source>
        <dbReference type="Proteomes" id="UP000282876"/>
    </source>
</evidence>
<evidence type="ECO:0000313" key="2">
    <source>
        <dbReference type="EMBL" id="RVD93145.1"/>
    </source>
</evidence>
<accession>A0A437APH7</accession>
<dbReference type="EMBL" id="RCSS01000081">
    <property type="protein sequence ID" value="RVD93145.1"/>
    <property type="molecule type" value="Genomic_DNA"/>
</dbReference>
<reference evidence="2 3" key="1">
    <citation type="submission" date="2018-10" db="EMBL/GenBank/DDBJ databases">
        <title>Draft genome sequence of the microsporidian Tubulinosema ratisbonensis.</title>
        <authorList>
            <person name="Polonais V."/>
            <person name="Peyretaillade E."/>
            <person name="Niehus S."/>
            <person name="Wawrzyniak I."/>
            <person name="Franchet A."/>
            <person name="Gaspin C."/>
            <person name="Reichstadt M."/>
            <person name="Belser C."/>
            <person name="Labadie K."/>
            <person name="Delbac F."/>
            <person name="Ferrandon D."/>
        </authorList>
    </citation>
    <scope>NUCLEOTIDE SEQUENCE [LARGE SCALE GENOMIC DNA]</scope>
    <source>
        <strain evidence="2 3">Franzen</strain>
    </source>
</reference>
<sequence>MKKILPMAGFIGFLVETIFRPSQKYCLTTSENVKDMVRKYELECDKFKLERSAYFLGHCVYSSNDYRVNRITEQADAIFLLNRNPNIFKDVTKSILEQLKKIIDFDHDRKIASFIQKILDCLVLIESCDYDKTELEKLFLYDIKKERLKFCCYCNEYMHEDRFCSSASHTLRLNEKDVLTPVTCSYMFRKAVFCKRLRELFPFTFIDLDNFLTKIECEKVEINTLRQVSNSKEKLEELVENTNVFVGFHEETKEGPVLDSSKKEFKHAECSSLLINPETQAKKTTDIITTLAVEKIKSDNKSEFIKQNLEDNKINVMEKENKIKSKEEHKESTEKEKGQLFKVESKKSDLTTNDVKPLNQTDELKPVEAVLQNKLIEPDASAILPSVADQMEDYLFEEMQEAYGSEEDFYSVTQNKEELELNDDESKNDNDSTLQDMRYYRNKNVEMADIIEPPNKQIGVQSTGKNVSKRILKKDLTKAKKTALSKRLKVN</sequence>
<name>A0A437APH7_9MICR</name>
<dbReference type="AlphaFoldDB" id="A0A437APH7"/>